<dbReference type="PANTHER" id="PTHR47816">
    <property type="entry name" value="RIBOSOMAL RNA SMALL SUBUNIT METHYLTRANSFERASE C"/>
    <property type="match status" value="1"/>
</dbReference>
<protein>
    <recommendedName>
        <fullName evidence="6">Ribosomal RNA large subunit methyltransferase G</fullName>
        <ecNumber evidence="6">2.1.1.174</ecNumber>
    </recommendedName>
    <alternativeName>
        <fullName evidence="6">23S rRNA m2G1835 methyltransferase</fullName>
    </alternativeName>
    <alternativeName>
        <fullName evidence="6">rRNA (guanine-N(2)-)-methyltransferase RlmG</fullName>
    </alternativeName>
</protein>
<evidence type="ECO:0000256" key="1">
    <source>
        <dbReference type="ARBA" id="ARBA00022490"/>
    </source>
</evidence>
<accession>A0A973AAM3</accession>
<dbReference type="Pfam" id="PF05175">
    <property type="entry name" value="MTS"/>
    <property type="match status" value="1"/>
</dbReference>
<gene>
    <name evidence="6" type="primary">rlmG</name>
    <name evidence="9" type="ORF">HQ497_15065</name>
</gene>
<dbReference type="HAMAP" id="MF_01859">
    <property type="entry name" value="23SrRNA_methyltr_G"/>
    <property type="match status" value="1"/>
</dbReference>
<feature type="domain" description="RlmG N-terminal" evidence="8">
    <location>
        <begin position="6"/>
        <end position="181"/>
    </location>
</feature>
<dbReference type="EMBL" id="JABMOJ010000559">
    <property type="protein sequence ID" value="NQV66677.1"/>
    <property type="molecule type" value="Genomic_DNA"/>
</dbReference>
<comment type="function">
    <text evidence="6">Specifically methylates the guanine in position 1835 (m2G1835) of 23S rRNA.</text>
</comment>
<comment type="catalytic activity">
    <reaction evidence="6">
        <text>guanosine(1835) in 23S rRNA + S-adenosyl-L-methionine = N(2)-methylguanosine(1835) in 23S rRNA + S-adenosyl-L-homocysteine + H(+)</text>
        <dbReference type="Rhea" id="RHEA:42744"/>
        <dbReference type="Rhea" id="RHEA-COMP:10217"/>
        <dbReference type="Rhea" id="RHEA-COMP:10218"/>
        <dbReference type="ChEBI" id="CHEBI:15378"/>
        <dbReference type="ChEBI" id="CHEBI:57856"/>
        <dbReference type="ChEBI" id="CHEBI:59789"/>
        <dbReference type="ChEBI" id="CHEBI:74269"/>
        <dbReference type="ChEBI" id="CHEBI:74481"/>
        <dbReference type="EC" id="2.1.1.174"/>
    </reaction>
</comment>
<dbReference type="InterPro" id="IPR002052">
    <property type="entry name" value="DNA_methylase_N6_adenine_CS"/>
</dbReference>
<evidence type="ECO:0000256" key="4">
    <source>
        <dbReference type="ARBA" id="ARBA00022679"/>
    </source>
</evidence>
<evidence type="ECO:0000256" key="3">
    <source>
        <dbReference type="ARBA" id="ARBA00022603"/>
    </source>
</evidence>
<keyword evidence="1 6" id="KW-0963">Cytoplasm</keyword>
<dbReference type="GO" id="GO:0003676">
    <property type="term" value="F:nucleic acid binding"/>
    <property type="evidence" value="ECO:0007669"/>
    <property type="project" value="InterPro"/>
</dbReference>
<dbReference type="SUPFAM" id="SSF53335">
    <property type="entry name" value="S-adenosyl-L-methionine-dependent methyltransferases"/>
    <property type="match status" value="1"/>
</dbReference>
<evidence type="ECO:0000256" key="6">
    <source>
        <dbReference type="HAMAP-Rule" id="MF_01859"/>
    </source>
</evidence>
<feature type="domain" description="Methyltransferase small" evidence="7">
    <location>
        <begin position="203"/>
        <end position="372"/>
    </location>
</feature>
<reference evidence="9" key="1">
    <citation type="submission" date="2020-05" db="EMBL/GenBank/DDBJ databases">
        <title>Sulfur intermediates as new biogeochemical hubs in an aquatic model microbial ecosystem.</title>
        <authorList>
            <person name="Vigneron A."/>
        </authorList>
    </citation>
    <scope>NUCLEOTIDE SEQUENCE</scope>
    <source>
        <strain evidence="9">Bin.250</strain>
    </source>
</reference>
<evidence type="ECO:0000259" key="7">
    <source>
        <dbReference type="Pfam" id="PF05175"/>
    </source>
</evidence>
<dbReference type="Gene3D" id="3.40.50.150">
    <property type="entry name" value="Vaccinia Virus protein VP39"/>
    <property type="match status" value="2"/>
</dbReference>
<evidence type="ECO:0000256" key="2">
    <source>
        <dbReference type="ARBA" id="ARBA00022552"/>
    </source>
</evidence>
<dbReference type="CDD" id="cd02440">
    <property type="entry name" value="AdoMet_MTases"/>
    <property type="match status" value="1"/>
</dbReference>
<dbReference type="PROSITE" id="PS00092">
    <property type="entry name" value="N6_MTASE"/>
    <property type="match status" value="1"/>
</dbReference>
<keyword evidence="2 6" id="KW-0698">rRNA processing</keyword>
<sequence length="377" mass="41968">MTEKLLSAPSGEWTLSRFPQRQKELLRAWDAADEYVLQHLSERPPAPGRLLIANDSFGALSIALNKLAPVNWSDSWLGHEGLRANLATNQLSTAQVISLPSTTTPDFCPQLTIIKVPKALALLEDQLCRLKPLLVADSRVIVAGMAKAMTRTVWQMLERIIGPTQTGPARKKAQLIEVTVDNNLPRADNPYPTRWPHVGTPFNISNHANVFSRQKLDIGTRFMLEHLALKPHQHEIIDLGCGNGILGLTAGASNTEANVHFVDESYMAIESARDNFTQINQSLERGRFYLGDGLSGFAHNSADLILCNPPFHQSHAVGDTVALAMFQDAAHVLRQDGELWVVGNRHLSYHMKLKRWFSDLELLASNSKFVLFRARHN</sequence>
<evidence type="ECO:0000259" key="8">
    <source>
        <dbReference type="Pfam" id="PF26049"/>
    </source>
</evidence>
<dbReference type="GO" id="GO:0052916">
    <property type="term" value="F:23S rRNA (guanine(1835)-N(2))-methyltransferase activity"/>
    <property type="evidence" value="ECO:0007669"/>
    <property type="project" value="UniProtKB-EC"/>
</dbReference>
<keyword evidence="5 6" id="KW-0949">S-adenosyl-L-methionine</keyword>
<dbReference type="PIRSF" id="PIRSF037565">
    <property type="entry name" value="RRNA_m2G_Mtase_RsmD_prd"/>
    <property type="match status" value="1"/>
</dbReference>
<name>A0A973AAM3_9GAMM</name>
<dbReference type="InterPro" id="IPR058679">
    <property type="entry name" value="RlmG_N"/>
</dbReference>
<comment type="subcellular location">
    <subcellularLocation>
        <location evidence="6">Cytoplasm</location>
    </subcellularLocation>
</comment>
<evidence type="ECO:0000313" key="9">
    <source>
        <dbReference type="EMBL" id="NQV66677.1"/>
    </source>
</evidence>
<dbReference type="PANTHER" id="PTHR47816:SF5">
    <property type="entry name" value="RIBOSOMAL RNA LARGE SUBUNIT METHYLTRANSFERASE G"/>
    <property type="match status" value="1"/>
</dbReference>
<dbReference type="InterPro" id="IPR029063">
    <property type="entry name" value="SAM-dependent_MTases_sf"/>
</dbReference>
<comment type="caution">
    <text evidence="9">The sequence shown here is derived from an EMBL/GenBank/DDBJ whole genome shotgun (WGS) entry which is preliminary data.</text>
</comment>
<dbReference type="GO" id="GO:0005737">
    <property type="term" value="C:cytoplasm"/>
    <property type="evidence" value="ECO:0007669"/>
    <property type="project" value="UniProtKB-SubCell"/>
</dbReference>
<keyword evidence="3 6" id="KW-0489">Methyltransferase</keyword>
<dbReference type="InterPro" id="IPR007848">
    <property type="entry name" value="Small_mtfrase_dom"/>
</dbReference>
<dbReference type="InterPro" id="IPR046977">
    <property type="entry name" value="RsmC/RlmG"/>
</dbReference>
<dbReference type="EC" id="2.1.1.174" evidence="6"/>
<proteinExistence type="inferred from homology"/>
<dbReference type="InterPro" id="IPR017237">
    <property type="entry name" value="RLMG"/>
</dbReference>
<evidence type="ECO:0000313" key="10">
    <source>
        <dbReference type="Proteomes" id="UP000754644"/>
    </source>
</evidence>
<dbReference type="Proteomes" id="UP000754644">
    <property type="component" value="Unassembled WGS sequence"/>
</dbReference>
<comment type="similarity">
    <text evidence="6">Belongs to the methyltransferase superfamily. RlmG family.</text>
</comment>
<organism evidence="9 10">
    <name type="scientific">SAR86 cluster bacterium</name>
    <dbReference type="NCBI Taxonomy" id="2030880"/>
    <lineage>
        <taxon>Bacteria</taxon>
        <taxon>Pseudomonadati</taxon>
        <taxon>Pseudomonadota</taxon>
        <taxon>Gammaproteobacteria</taxon>
        <taxon>SAR86 cluster</taxon>
    </lineage>
</organism>
<keyword evidence="4 6" id="KW-0808">Transferase</keyword>
<dbReference type="Pfam" id="PF26049">
    <property type="entry name" value="RLMG_N"/>
    <property type="match status" value="1"/>
</dbReference>
<dbReference type="AlphaFoldDB" id="A0A973AAM3"/>
<evidence type="ECO:0000256" key="5">
    <source>
        <dbReference type="ARBA" id="ARBA00022691"/>
    </source>
</evidence>